<dbReference type="EMBL" id="GGEC01093894">
    <property type="protein sequence ID" value="MBX74378.1"/>
    <property type="molecule type" value="Transcribed_RNA"/>
</dbReference>
<reference evidence="1" key="1">
    <citation type="submission" date="2018-02" db="EMBL/GenBank/DDBJ databases">
        <title>Rhizophora mucronata_Transcriptome.</title>
        <authorList>
            <person name="Meera S.P."/>
            <person name="Sreeshan A."/>
            <person name="Augustine A."/>
        </authorList>
    </citation>
    <scope>NUCLEOTIDE SEQUENCE</scope>
    <source>
        <tissue evidence="1">Leaf</tissue>
    </source>
</reference>
<name>A0A2P2R595_RHIMU</name>
<organism evidence="1">
    <name type="scientific">Rhizophora mucronata</name>
    <name type="common">Asiatic mangrove</name>
    <dbReference type="NCBI Taxonomy" id="61149"/>
    <lineage>
        <taxon>Eukaryota</taxon>
        <taxon>Viridiplantae</taxon>
        <taxon>Streptophyta</taxon>
        <taxon>Embryophyta</taxon>
        <taxon>Tracheophyta</taxon>
        <taxon>Spermatophyta</taxon>
        <taxon>Magnoliopsida</taxon>
        <taxon>eudicotyledons</taxon>
        <taxon>Gunneridae</taxon>
        <taxon>Pentapetalae</taxon>
        <taxon>rosids</taxon>
        <taxon>fabids</taxon>
        <taxon>Malpighiales</taxon>
        <taxon>Rhizophoraceae</taxon>
        <taxon>Rhizophora</taxon>
    </lineage>
</organism>
<evidence type="ECO:0000313" key="1">
    <source>
        <dbReference type="EMBL" id="MBX74378.1"/>
    </source>
</evidence>
<protein>
    <submittedName>
        <fullName evidence="1">Uncharacterized protein</fullName>
    </submittedName>
</protein>
<proteinExistence type="predicted"/>
<sequence>MSLILEMEVH</sequence>
<accession>A0A2P2R595</accession>